<keyword evidence="2" id="KW-1185">Reference proteome</keyword>
<dbReference type="Proteomes" id="UP001432000">
    <property type="component" value="Chromosome"/>
</dbReference>
<sequence length="293" mass="30492">MPTFDTPNSIDVAIDLQAGSIEVSASARKDTVVTVTSGKQAKSSDQDQRAAADTTVDFDGRRMVVAGPKPRLSWFGPSESIDVKIEVPAGSRLAAEIAAGGVRTDGTLGATRIKSGTGAVDLDTTGDLWLRVSHGNASVASAHGNVDITADHGQVRIGSVAGDALLRSSYGNITVSESGGEIDAKLSYGDLEIAHAGTSVWAKTAYGTITLGEVSSGSMDVESGFGGLVIGVRRGVAAWLDLSSTDGRVRNDLDSGAAPSESEQSVSIRARNRYGDIDVRYSDVRYSDVRNSR</sequence>
<accession>A0ABZ2PIH2</accession>
<name>A0ABZ2PIH2_9NOCA</name>
<evidence type="ECO:0000313" key="2">
    <source>
        <dbReference type="Proteomes" id="UP001432000"/>
    </source>
</evidence>
<dbReference type="EMBL" id="CP147846">
    <property type="protein sequence ID" value="WXG68956.1"/>
    <property type="molecule type" value="Genomic_DNA"/>
</dbReference>
<evidence type="ECO:0008006" key="3">
    <source>
        <dbReference type="Google" id="ProtNLM"/>
    </source>
</evidence>
<evidence type="ECO:0000313" key="1">
    <source>
        <dbReference type="EMBL" id="WXG68956.1"/>
    </source>
</evidence>
<reference evidence="1 2" key="1">
    <citation type="submission" date="2024-03" db="EMBL/GenBank/DDBJ databases">
        <title>Natural products discovery in diverse microorganisms through a two-stage MS feature dereplication strategy.</title>
        <authorList>
            <person name="Zhang R."/>
        </authorList>
    </citation>
    <scope>NUCLEOTIDE SEQUENCE [LARGE SCALE GENOMIC DNA]</scope>
    <source>
        <strain evidence="1 2">18930</strain>
    </source>
</reference>
<proteinExistence type="predicted"/>
<protein>
    <recommendedName>
        <fullName evidence="3">Adhesin domain-containing protein</fullName>
    </recommendedName>
</protein>
<gene>
    <name evidence="1" type="ORF">WDS16_27940</name>
</gene>
<organism evidence="1 2">
    <name type="scientific">Rhodococcus sovatensis</name>
    <dbReference type="NCBI Taxonomy" id="1805840"/>
    <lineage>
        <taxon>Bacteria</taxon>
        <taxon>Bacillati</taxon>
        <taxon>Actinomycetota</taxon>
        <taxon>Actinomycetes</taxon>
        <taxon>Mycobacteriales</taxon>
        <taxon>Nocardiaceae</taxon>
        <taxon>Rhodococcus</taxon>
    </lineage>
</organism>
<dbReference type="RefSeq" id="WP_338889485.1">
    <property type="nucleotide sequence ID" value="NZ_CP147846.1"/>
</dbReference>